<feature type="region of interest" description="Disordered" evidence="1">
    <location>
        <begin position="30"/>
        <end position="57"/>
    </location>
</feature>
<gene>
    <name evidence="2" type="primary">ABSGL_12172.1 scaffold 12710</name>
</gene>
<name>A0A168R8I9_ABSGL</name>
<organism evidence="2">
    <name type="scientific">Absidia glauca</name>
    <name type="common">Pin mould</name>
    <dbReference type="NCBI Taxonomy" id="4829"/>
    <lineage>
        <taxon>Eukaryota</taxon>
        <taxon>Fungi</taxon>
        <taxon>Fungi incertae sedis</taxon>
        <taxon>Mucoromycota</taxon>
        <taxon>Mucoromycotina</taxon>
        <taxon>Mucoromycetes</taxon>
        <taxon>Mucorales</taxon>
        <taxon>Cunninghamellaceae</taxon>
        <taxon>Absidia</taxon>
    </lineage>
</organism>
<sequence>MSQSTDFAASPAPVNVDLDVAMENTAVTAPADSVPASTAALDVPTAADTPALGTKDSKYAPKPDVRAMLEQARQDASSLSLAYVALAQDDPSRPLKKAELDFMEDKVNTLTKTLTWQKKVPTGTTDARLVAQAPIFQIARIMECDPNIPVFENIHIYIRRLEKMMETHQVDKDSSWKAYLSASILDHAVDQWFCEYLSPLDATWSQACIILVDRFSDKASDMVTAKALFTMKMNANRETLAAFSLRFQSAL</sequence>
<protein>
    <recommendedName>
        <fullName evidence="4">Retrotransposon gag domain-containing protein</fullName>
    </recommendedName>
</protein>
<reference evidence="2" key="1">
    <citation type="submission" date="2016-04" db="EMBL/GenBank/DDBJ databases">
        <authorList>
            <person name="Evans L.H."/>
            <person name="Alamgir A."/>
            <person name="Owens N."/>
            <person name="Weber N.D."/>
            <person name="Virtaneva K."/>
            <person name="Barbian K."/>
            <person name="Babar A."/>
            <person name="Rosenke K."/>
        </authorList>
    </citation>
    <scope>NUCLEOTIDE SEQUENCE [LARGE SCALE GENOMIC DNA]</scope>
    <source>
        <strain evidence="2">CBS 101.48</strain>
    </source>
</reference>
<dbReference type="InParanoid" id="A0A168R8I9"/>
<accession>A0A168R8I9</accession>
<dbReference type="EMBL" id="LT554579">
    <property type="protein sequence ID" value="SAM06284.1"/>
    <property type="molecule type" value="Genomic_DNA"/>
</dbReference>
<proteinExistence type="predicted"/>
<evidence type="ECO:0008006" key="4">
    <source>
        <dbReference type="Google" id="ProtNLM"/>
    </source>
</evidence>
<dbReference type="AlphaFoldDB" id="A0A168R8I9"/>
<evidence type="ECO:0000313" key="3">
    <source>
        <dbReference type="Proteomes" id="UP000078561"/>
    </source>
</evidence>
<feature type="non-terminal residue" evidence="2">
    <location>
        <position position="251"/>
    </location>
</feature>
<evidence type="ECO:0000256" key="1">
    <source>
        <dbReference type="SAM" id="MobiDB-lite"/>
    </source>
</evidence>
<dbReference type="Proteomes" id="UP000078561">
    <property type="component" value="Unassembled WGS sequence"/>
</dbReference>
<evidence type="ECO:0000313" key="2">
    <source>
        <dbReference type="EMBL" id="SAM06284.1"/>
    </source>
</evidence>
<keyword evidence="3" id="KW-1185">Reference proteome</keyword>
<dbReference type="OrthoDB" id="2287030at2759"/>